<protein>
    <submittedName>
        <fullName evidence="15">Cytochrome B561</fullName>
    </submittedName>
</protein>
<sequence>MICEGIAFRFASCLQDKVVGMNQKTPFAVVRYDKLTILFHWVCAFIVILQFVSANIWGLFRNPPHHHLVVLHLTAGMVLSVLFPIRMIWRMGWGRHIRAADRWLDCIMARGVEYSLYGLVILEIALGYLWRWGNGQPMSFLTLQIRPPFEKFSASTIYLLHRLHQCNGWLITALAMGHALAACFHYFILRDHVLQRMLMTEDRLDEYGK</sequence>
<proteinExistence type="inferred from homology"/>
<feature type="transmembrane region" description="Helical" evidence="13">
    <location>
        <begin position="114"/>
        <end position="133"/>
    </location>
</feature>
<evidence type="ECO:0000256" key="13">
    <source>
        <dbReference type="SAM" id="Phobius"/>
    </source>
</evidence>
<dbReference type="PANTHER" id="PTHR30529:SF1">
    <property type="entry name" value="CYTOCHROME B561 HOMOLOG 2"/>
    <property type="match status" value="1"/>
</dbReference>
<dbReference type="PANTHER" id="PTHR30529">
    <property type="entry name" value="CYTOCHROME B561"/>
    <property type="match status" value="1"/>
</dbReference>
<gene>
    <name evidence="15" type="ORF">GXY_08779</name>
</gene>
<dbReference type="InterPro" id="IPR052168">
    <property type="entry name" value="Cytochrome_b561_oxidase"/>
</dbReference>
<dbReference type="InterPro" id="IPR016174">
    <property type="entry name" value="Di-haem_cyt_TM"/>
</dbReference>
<dbReference type="HOGENOM" id="CLU_095321_3_0_5"/>
<evidence type="ECO:0000259" key="14">
    <source>
        <dbReference type="Pfam" id="PF01292"/>
    </source>
</evidence>
<keyword evidence="3" id="KW-0813">Transport</keyword>
<comment type="cofactor">
    <cofactor evidence="1">
        <name>heme b</name>
        <dbReference type="ChEBI" id="CHEBI:60344"/>
    </cofactor>
</comment>
<evidence type="ECO:0000256" key="3">
    <source>
        <dbReference type="ARBA" id="ARBA00022448"/>
    </source>
</evidence>
<keyword evidence="9 13" id="KW-1133">Transmembrane helix</keyword>
<evidence type="ECO:0000256" key="7">
    <source>
        <dbReference type="ARBA" id="ARBA00022723"/>
    </source>
</evidence>
<dbReference type="GO" id="GO:0005886">
    <property type="term" value="C:plasma membrane"/>
    <property type="evidence" value="ECO:0007669"/>
    <property type="project" value="UniProtKB-SubCell"/>
</dbReference>
<feature type="transmembrane region" description="Helical" evidence="13">
    <location>
        <begin position="69"/>
        <end position="89"/>
    </location>
</feature>
<dbReference type="SUPFAM" id="SSF81342">
    <property type="entry name" value="Transmembrane di-heme cytochromes"/>
    <property type="match status" value="1"/>
</dbReference>
<evidence type="ECO:0000256" key="6">
    <source>
        <dbReference type="ARBA" id="ARBA00022692"/>
    </source>
</evidence>
<dbReference type="Pfam" id="PF01292">
    <property type="entry name" value="Ni_hydr_CYTB"/>
    <property type="match status" value="1"/>
</dbReference>
<keyword evidence="10" id="KW-0408">Iron</keyword>
<dbReference type="EMBL" id="ADTV01000033">
    <property type="protein sequence ID" value="EFG84316.1"/>
    <property type="molecule type" value="Genomic_DNA"/>
</dbReference>
<feature type="domain" description="Cytochrome b561 bacterial/Ni-hydrogenase" evidence="14">
    <location>
        <begin position="31"/>
        <end position="198"/>
    </location>
</feature>
<keyword evidence="5" id="KW-0349">Heme</keyword>
<evidence type="ECO:0000256" key="4">
    <source>
        <dbReference type="ARBA" id="ARBA00022475"/>
    </source>
</evidence>
<name>D5QF40_NOVHA</name>
<evidence type="ECO:0000256" key="11">
    <source>
        <dbReference type="ARBA" id="ARBA00023136"/>
    </source>
</evidence>
<evidence type="ECO:0000313" key="15">
    <source>
        <dbReference type="EMBL" id="EFG84316.1"/>
    </source>
</evidence>
<dbReference type="GO" id="GO:0020037">
    <property type="term" value="F:heme binding"/>
    <property type="evidence" value="ECO:0007669"/>
    <property type="project" value="TreeGrafter"/>
</dbReference>
<feature type="transmembrane region" description="Helical" evidence="13">
    <location>
        <begin position="168"/>
        <end position="189"/>
    </location>
</feature>
<comment type="subcellular location">
    <subcellularLocation>
        <location evidence="2">Cell membrane</location>
        <topology evidence="2">Multi-pass membrane protein</topology>
    </subcellularLocation>
</comment>
<evidence type="ECO:0000256" key="10">
    <source>
        <dbReference type="ARBA" id="ARBA00023004"/>
    </source>
</evidence>
<keyword evidence="8" id="KW-0249">Electron transport</keyword>
<dbReference type="GO" id="GO:0046872">
    <property type="term" value="F:metal ion binding"/>
    <property type="evidence" value="ECO:0007669"/>
    <property type="project" value="UniProtKB-KW"/>
</dbReference>
<keyword evidence="6 13" id="KW-0812">Transmembrane</keyword>
<keyword evidence="11 13" id="KW-0472">Membrane</keyword>
<organism evidence="15 16">
    <name type="scientific">Novacetimonas hansenii ATCC 23769</name>
    <dbReference type="NCBI Taxonomy" id="714995"/>
    <lineage>
        <taxon>Bacteria</taxon>
        <taxon>Pseudomonadati</taxon>
        <taxon>Pseudomonadota</taxon>
        <taxon>Alphaproteobacteria</taxon>
        <taxon>Acetobacterales</taxon>
        <taxon>Acetobacteraceae</taxon>
        <taxon>Novacetimonas</taxon>
    </lineage>
</organism>
<dbReference type="InterPro" id="IPR011577">
    <property type="entry name" value="Cyt_b561_bac/Ni-Hgenase"/>
</dbReference>
<keyword evidence="7" id="KW-0479">Metal-binding</keyword>
<feature type="transmembrane region" description="Helical" evidence="13">
    <location>
        <begin position="37"/>
        <end position="57"/>
    </location>
</feature>
<dbReference type="AlphaFoldDB" id="D5QF40"/>
<comment type="caution">
    <text evidence="15">The sequence shown here is derived from an EMBL/GenBank/DDBJ whole genome shotgun (WGS) entry which is preliminary data.</text>
</comment>
<dbReference type="GO" id="GO:0022904">
    <property type="term" value="P:respiratory electron transport chain"/>
    <property type="evidence" value="ECO:0007669"/>
    <property type="project" value="InterPro"/>
</dbReference>
<dbReference type="Proteomes" id="UP000006468">
    <property type="component" value="Chromosome"/>
</dbReference>
<keyword evidence="4" id="KW-1003">Cell membrane</keyword>
<evidence type="ECO:0000256" key="12">
    <source>
        <dbReference type="ARBA" id="ARBA00037975"/>
    </source>
</evidence>
<accession>D5QF40</accession>
<evidence type="ECO:0000256" key="5">
    <source>
        <dbReference type="ARBA" id="ARBA00022617"/>
    </source>
</evidence>
<evidence type="ECO:0000256" key="2">
    <source>
        <dbReference type="ARBA" id="ARBA00004651"/>
    </source>
</evidence>
<evidence type="ECO:0000256" key="8">
    <source>
        <dbReference type="ARBA" id="ARBA00022982"/>
    </source>
</evidence>
<evidence type="ECO:0000256" key="9">
    <source>
        <dbReference type="ARBA" id="ARBA00022989"/>
    </source>
</evidence>
<evidence type="ECO:0000256" key="1">
    <source>
        <dbReference type="ARBA" id="ARBA00001970"/>
    </source>
</evidence>
<comment type="similarity">
    <text evidence="12">Belongs to the cytochrome b561 family.</text>
</comment>
<dbReference type="GO" id="GO:0009055">
    <property type="term" value="F:electron transfer activity"/>
    <property type="evidence" value="ECO:0007669"/>
    <property type="project" value="InterPro"/>
</dbReference>
<reference evidence="15 16" key="1">
    <citation type="journal article" date="2010" name="J. Bacteriol.">
        <title>Genome sequence of a cellulose-producing bacterium, Gluconacetobacter hansenii ATCC 23769.</title>
        <authorList>
            <person name="Iyer P.R."/>
            <person name="Geib S.M."/>
            <person name="Catchmark J."/>
            <person name="Kao T.H."/>
            <person name="Tien M."/>
        </authorList>
    </citation>
    <scope>NUCLEOTIDE SEQUENCE [LARGE SCALE GENOMIC DNA]</scope>
    <source>
        <strain evidence="15 16">ATCC 23769</strain>
    </source>
</reference>
<evidence type="ECO:0000313" key="16">
    <source>
        <dbReference type="Proteomes" id="UP000006468"/>
    </source>
</evidence>